<evidence type="ECO:0008006" key="5">
    <source>
        <dbReference type="Google" id="ProtNLM"/>
    </source>
</evidence>
<feature type="compositionally biased region" description="Basic residues" evidence="1">
    <location>
        <begin position="68"/>
        <end position="85"/>
    </location>
</feature>
<accession>A0A553Q3Z2</accession>
<dbReference type="EMBL" id="SRMA01026398">
    <property type="protein sequence ID" value="TRY84652.1"/>
    <property type="molecule type" value="Genomic_DNA"/>
</dbReference>
<dbReference type="AlphaFoldDB" id="A0A553Q3Z2"/>
<feature type="region of interest" description="Disordered" evidence="1">
    <location>
        <begin position="61"/>
        <end position="85"/>
    </location>
</feature>
<evidence type="ECO:0000256" key="2">
    <source>
        <dbReference type="SAM" id="Phobius"/>
    </source>
</evidence>
<dbReference type="Proteomes" id="UP000316079">
    <property type="component" value="Unassembled WGS sequence"/>
</dbReference>
<keyword evidence="2" id="KW-0472">Membrane</keyword>
<reference evidence="3 4" key="1">
    <citation type="journal article" date="2019" name="Sci. Data">
        <title>Hybrid genome assembly and annotation of Danionella translucida.</title>
        <authorList>
            <person name="Kadobianskyi M."/>
            <person name="Schulze L."/>
            <person name="Schuelke M."/>
            <person name="Judkewitz B."/>
        </authorList>
    </citation>
    <scope>NUCLEOTIDE SEQUENCE [LARGE SCALE GENOMIC DNA]</scope>
    <source>
        <strain evidence="3 4">Bolton</strain>
    </source>
</reference>
<protein>
    <recommendedName>
        <fullName evidence="5">EGF-like domain-containing protein</fullName>
    </recommendedName>
</protein>
<evidence type="ECO:0000256" key="1">
    <source>
        <dbReference type="SAM" id="MobiDB-lite"/>
    </source>
</evidence>
<name>A0A553Q3Z2_9TELE</name>
<keyword evidence="4" id="KW-1185">Reference proteome</keyword>
<proteinExistence type="predicted"/>
<keyword evidence="2" id="KW-1133">Transmembrane helix</keyword>
<gene>
    <name evidence="3" type="ORF">DNTS_020999</name>
</gene>
<dbReference type="STRING" id="623744.A0A553Q3Z2"/>
<evidence type="ECO:0000313" key="4">
    <source>
        <dbReference type="Proteomes" id="UP000316079"/>
    </source>
</evidence>
<keyword evidence="2" id="KW-0812">Transmembrane</keyword>
<organism evidence="3 4">
    <name type="scientific">Danionella cerebrum</name>
    <dbReference type="NCBI Taxonomy" id="2873325"/>
    <lineage>
        <taxon>Eukaryota</taxon>
        <taxon>Metazoa</taxon>
        <taxon>Chordata</taxon>
        <taxon>Craniata</taxon>
        <taxon>Vertebrata</taxon>
        <taxon>Euteleostomi</taxon>
        <taxon>Actinopterygii</taxon>
        <taxon>Neopterygii</taxon>
        <taxon>Teleostei</taxon>
        <taxon>Ostariophysi</taxon>
        <taxon>Cypriniformes</taxon>
        <taxon>Danionidae</taxon>
        <taxon>Danioninae</taxon>
        <taxon>Danionella</taxon>
    </lineage>
</organism>
<dbReference type="OrthoDB" id="6162427at2759"/>
<sequence length="267" mass="30442">MGKGRVKRRSSPGAHDLPRFTSLKLYPCLPSPRGFDGVSLGDIQERRRIRGGQASVLRLSSRVQRTTSKGKPRREHHRSARWHREHRHPEKGVMFAAGGQHRSVMSEEEVEEEGVHYAEKTRFYWFFRAREEMLLGRSSHPSEHLTGRRGARSRAGIAMTMPHFPALRAPHCVIVPVQEYLDRISKDGSCSENYQGSRCEHLQLPTIHESPEENGMIAAVVIIVLLIVVVLSVVVYYIYKIKRTSQSPQRAKEYWKVKSSSISAQPV</sequence>
<feature type="transmembrane region" description="Helical" evidence="2">
    <location>
        <begin position="216"/>
        <end position="239"/>
    </location>
</feature>
<evidence type="ECO:0000313" key="3">
    <source>
        <dbReference type="EMBL" id="TRY84652.1"/>
    </source>
</evidence>
<comment type="caution">
    <text evidence="3">The sequence shown here is derived from an EMBL/GenBank/DDBJ whole genome shotgun (WGS) entry which is preliminary data.</text>
</comment>